<keyword evidence="5 7" id="KW-1133">Transmembrane helix</keyword>
<gene>
    <name evidence="8" type="ORF">POM88_030379</name>
</gene>
<dbReference type="Pfam" id="PF03208">
    <property type="entry name" value="PRA1"/>
    <property type="match status" value="1"/>
</dbReference>
<evidence type="ECO:0000313" key="8">
    <source>
        <dbReference type="EMBL" id="KAK1374186.1"/>
    </source>
</evidence>
<keyword evidence="6 7" id="KW-0472">Membrane</keyword>
<comment type="subcellular location">
    <subcellularLocation>
        <location evidence="2 7">Membrane</location>
        <topology evidence="2 7">Multi-pass membrane protein</topology>
    </subcellularLocation>
</comment>
<accession>A0AAD8HWV2</accession>
<name>A0AAD8HWV2_9APIA</name>
<evidence type="ECO:0000256" key="5">
    <source>
        <dbReference type="ARBA" id="ARBA00022989"/>
    </source>
</evidence>
<dbReference type="PANTHER" id="PTHR19317">
    <property type="entry name" value="PRENYLATED RAB ACCEPTOR 1-RELATED"/>
    <property type="match status" value="1"/>
</dbReference>
<comment type="caution">
    <text evidence="8">The sequence shown here is derived from an EMBL/GenBank/DDBJ whole genome shotgun (WGS) entry which is preliminary data.</text>
</comment>
<comment type="similarity">
    <text evidence="3 7">Belongs to the PRA1 family.</text>
</comment>
<evidence type="ECO:0000256" key="2">
    <source>
        <dbReference type="ARBA" id="ARBA00004141"/>
    </source>
</evidence>
<feature type="transmembrane region" description="Helical" evidence="7">
    <location>
        <begin position="135"/>
        <end position="152"/>
    </location>
</feature>
<evidence type="ECO:0000256" key="6">
    <source>
        <dbReference type="ARBA" id="ARBA00023136"/>
    </source>
</evidence>
<protein>
    <recommendedName>
        <fullName evidence="7">PRA1 family protein</fullName>
    </recommendedName>
</protein>
<feature type="transmembrane region" description="Helical" evidence="7">
    <location>
        <begin position="57"/>
        <end position="75"/>
    </location>
</feature>
<keyword evidence="4 7" id="KW-0812">Transmembrane</keyword>
<keyword evidence="9" id="KW-1185">Reference proteome</keyword>
<evidence type="ECO:0000256" key="3">
    <source>
        <dbReference type="ARBA" id="ARBA00006483"/>
    </source>
</evidence>
<feature type="transmembrane region" description="Helical" evidence="7">
    <location>
        <begin position="109"/>
        <end position="129"/>
    </location>
</feature>
<organism evidence="8 9">
    <name type="scientific">Heracleum sosnowskyi</name>
    <dbReference type="NCBI Taxonomy" id="360622"/>
    <lineage>
        <taxon>Eukaryota</taxon>
        <taxon>Viridiplantae</taxon>
        <taxon>Streptophyta</taxon>
        <taxon>Embryophyta</taxon>
        <taxon>Tracheophyta</taxon>
        <taxon>Spermatophyta</taxon>
        <taxon>Magnoliopsida</taxon>
        <taxon>eudicotyledons</taxon>
        <taxon>Gunneridae</taxon>
        <taxon>Pentapetalae</taxon>
        <taxon>asterids</taxon>
        <taxon>campanulids</taxon>
        <taxon>Apiales</taxon>
        <taxon>Apiaceae</taxon>
        <taxon>Apioideae</taxon>
        <taxon>apioid superclade</taxon>
        <taxon>Tordylieae</taxon>
        <taxon>Tordyliinae</taxon>
        <taxon>Heracleum</taxon>
    </lineage>
</organism>
<evidence type="ECO:0000256" key="7">
    <source>
        <dbReference type="RuleBase" id="RU363107"/>
    </source>
</evidence>
<dbReference type="PANTHER" id="PTHR19317:SF16">
    <property type="entry name" value="PRA1 FAMILY PROTEIN E"/>
    <property type="match status" value="1"/>
</dbReference>
<reference evidence="8" key="1">
    <citation type="submission" date="2023-02" db="EMBL/GenBank/DDBJ databases">
        <title>Genome of toxic invasive species Heracleum sosnowskyi carries increased number of genes despite the absence of recent whole-genome duplications.</title>
        <authorList>
            <person name="Schelkunov M."/>
            <person name="Shtratnikova V."/>
            <person name="Makarenko M."/>
            <person name="Klepikova A."/>
            <person name="Omelchenko D."/>
            <person name="Novikova G."/>
            <person name="Obukhova E."/>
            <person name="Bogdanov V."/>
            <person name="Penin A."/>
            <person name="Logacheva M."/>
        </authorList>
    </citation>
    <scope>NUCLEOTIDE SEQUENCE</scope>
    <source>
        <strain evidence="8">Hsosn_3</strain>
        <tissue evidence="8">Leaf</tissue>
    </source>
</reference>
<keyword evidence="7" id="KW-0813">Transport</keyword>
<reference evidence="8" key="2">
    <citation type="submission" date="2023-05" db="EMBL/GenBank/DDBJ databases">
        <authorList>
            <person name="Schelkunov M.I."/>
        </authorList>
    </citation>
    <scope>NUCLEOTIDE SEQUENCE</scope>
    <source>
        <strain evidence="8">Hsosn_3</strain>
        <tissue evidence="8">Leaf</tissue>
    </source>
</reference>
<dbReference type="GO" id="GO:0016192">
    <property type="term" value="P:vesicle-mediated transport"/>
    <property type="evidence" value="ECO:0007669"/>
    <property type="project" value="UniProtKB-ARBA"/>
</dbReference>
<evidence type="ECO:0000256" key="1">
    <source>
        <dbReference type="ARBA" id="ARBA00002501"/>
    </source>
</evidence>
<comment type="function">
    <text evidence="1 7">May be involved in both secretory and endocytic intracellular trafficking in the endosomal/prevacuolar compartments.</text>
</comment>
<dbReference type="Proteomes" id="UP001237642">
    <property type="component" value="Unassembled WGS sequence"/>
</dbReference>
<dbReference type="AlphaFoldDB" id="A0AAD8HWV2"/>
<dbReference type="InterPro" id="IPR004895">
    <property type="entry name" value="Prenylated_rab_accept_PRA1"/>
</dbReference>
<proteinExistence type="inferred from homology"/>
<evidence type="ECO:0000313" key="9">
    <source>
        <dbReference type="Proteomes" id="UP001237642"/>
    </source>
</evidence>
<dbReference type="EMBL" id="JAUIZM010000007">
    <property type="protein sequence ID" value="KAK1374186.1"/>
    <property type="molecule type" value="Genomic_DNA"/>
</dbReference>
<dbReference type="GO" id="GO:0016020">
    <property type="term" value="C:membrane"/>
    <property type="evidence" value="ECO:0007669"/>
    <property type="project" value="UniProtKB-SubCell"/>
</dbReference>
<dbReference type="GO" id="GO:0005794">
    <property type="term" value="C:Golgi apparatus"/>
    <property type="evidence" value="ECO:0007669"/>
    <property type="project" value="TreeGrafter"/>
</dbReference>
<dbReference type="GO" id="GO:0005783">
    <property type="term" value="C:endoplasmic reticulum"/>
    <property type="evidence" value="ECO:0007669"/>
    <property type="project" value="TreeGrafter"/>
</dbReference>
<sequence length="186" mass="20549">MSLQPPTTSTPHPNLISRAHSMFSTRRPWRHFFDPSSLTLPHNYSDAVTSLRRNVTYFRVNYTMVLLITLFLSILYHPVSMIVFLIVFVAWLGLYFLRDDPVMLMGRSLDDRVVFIGLSLVTVVALVFTHVGTNVLVGLCVGVGLVGLHGVFRGTDDLFLSQEEAAEGGLVSVVSGDGMRSGYSIG</sequence>
<evidence type="ECO:0000256" key="4">
    <source>
        <dbReference type="ARBA" id="ARBA00022692"/>
    </source>
</evidence>